<protein>
    <submittedName>
        <fullName evidence="2">Putative 3-demethylubiquinone-9 3-methyltransferase (Glyoxalase superfamily)</fullName>
    </submittedName>
</protein>
<dbReference type="GO" id="GO:0008168">
    <property type="term" value="F:methyltransferase activity"/>
    <property type="evidence" value="ECO:0007669"/>
    <property type="project" value="UniProtKB-KW"/>
</dbReference>
<dbReference type="PANTHER" id="PTHR33990">
    <property type="entry name" value="PROTEIN YJDN-RELATED"/>
    <property type="match status" value="1"/>
</dbReference>
<comment type="caution">
    <text evidence="2">The sequence shown here is derived from an EMBL/GenBank/DDBJ whole genome shotgun (WGS) entry which is preliminary data.</text>
</comment>
<dbReference type="AlphaFoldDB" id="A0A2P8G9L6"/>
<dbReference type="InterPro" id="IPR029068">
    <property type="entry name" value="Glyas_Bleomycin-R_OHBP_Dase"/>
</dbReference>
<reference evidence="2 3" key="1">
    <citation type="submission" date="2018-03" db="EMBL/GenBank/DDBJ databases">
        <title>Genomic Encyclopedia of Type Strains, Phase III (KMG-III): the genomes of soil and plant-associated and newly described type strains.</title>
        <authorList>
            <person name="Whitman W."/>
        </authorList>
    </citation>
    <scope>NUCLEOTIDE SEQUENCE [LARGE SCALE GENOMIC DNA]</scope>
    <source>
        <strain evidence="2 3">CGMCC 1.12259</strain>
    </source>
</reference>
<dbReference type="SUPFAM" id="SSF54593">
    <property type="entry name" value="Glyoxalase/Bleomycin resistance protein/Dihydroxybiphenyl dioxygenase"/>
    <property type="match status" value="1"/>
</dbReference>
<name>A0A2P8G9L6_9BACL</name>
<keyword evidence="3" id="KW-1185">Reference proteome</keyword>
<evidence type="ECO:0000259" key="1">
    <source>
        <dbReference type="Pfam" id="PF06983"/>
    </source>
</evidence>
<gene>
    <name evidence="2" type="ORF">B0H99_11310</name>
</gene>
<dbReference type="CDD" id="cd06588">
    <property type="entry name" value="PhnB_like"/>
    <property type="match status" value="1"/>
</dbReference>
<dbReference type="PIRSF" id="PIRSF021700">
    <property type="entry name" value="3_dmu_93_MTrfase"/>
    <property type="match status" value="1"/>
</dbReference>
<evidence type="ECO:0000313" key="2">
    <source>
        <dbReference type="EMBL" id="PSL30585.1"/>
    </source>
</evidence>
<dbReference type="Proteomes" id="UP000242682">
    <property type="component" value="Unassembled WGS sequence"/>
</dbReference>
<sequence length="166" mass="18921">MESRIQKITPNFWFNMNAEEAVSFYTSIFKNSKIGQIVRYVNAGQEIHGIVAGTVMTIEFQLEGQEFLALNGGPEFQFTEALSLIINCENQEEVDYYWDKLTEGGDEKSQVCGWLKDKFGVSWQVTPIALNSMLTDSDTEKVERVMTALLQMKKLDLDVLQRAYEG</sequence>
<dbReference type="InterPro" id="IPR028973">
    <property type="entry name" value="PhnB-like"/>
</dbReference>
<accession>A0A2P8G9L6</accession>
<dbReference type="Pfam" id="PF06983">
    <property type="entry name" value="3-dmu-9_3-mt"/>
    <property type="match status" value="1"/>
</dbReference>
<dbReference type="RefSeq" id="WP_106534383.1">
    <property type="nucleotide sequence ID" value="NZ_PYAT01000013.1"/>
</dbReference>
<dbReference type="Gene3D" id="3.10.180.10">
    <property type="entry name" value="2,3-Dihydroxybiphenyl 1,2-Dioxygenase, domain 1"/>
    <property type="match status" value="1"/>
</dbReference>
<dbReference type="PANTHER" id="PTHR33990:SF2">
    <property type="entry name" value="PHNB-LIKE DOMAIN-CONTAINING PROTEIN"/>
    <property type="match status" value="1"/>
</dbReference>
<keyword evidence="2" id="KW-0830">Ubiquinone</keyword>
<keyword evidence="2" id="KW-0808">Transferase</keyword>
<organism evidence="2 3">
    <name type="scientific">Planomicrobium soli</name>
    <dbReference type="NCBI Taxonomy" id="1176648"/>
    <lineage>
        <taxon>Bacteria</taxon>
        <taxon>Bacillati</taxon>
        <taxon>Bacillota</taxon>
        <taxon>Bacilli</taxon>
        <taxon>Bacillales</taxon>
        <taxon>Caryophanaceae</taxon>
        <taxon>Planomicrobium</taxon>
    </lineage>
</organism>
<keyword evidence="2" id="KW-0489">Methyltransferase</keyword>
<feature type="domain" description="PhnB-like" evidence="1">
    <location>
        <begin position="6"/>
        <end position="126"/>
    </location>
</feature>
<dbReference type="OrthoDB" id="9806473at2"/>
<dbReference type="EMBL" id="PYAT01000013">
    <property type="protein sequence ID" value="PSL30585.1"/>
    <property type="molecule type" value="Genomic_DNA"/>
</dbReference>
<dbReference type="GO" id="GO:0032259">
    <property type="term" value="P:methylation"/>
    <property type="evidence" value="ECO:0007669"/>
    <property type="project" value="UniProtKB-KW"/>
</dbReference>
<dbReference type="InterPro" id="IPR009725">
    <property type="entry name" value="3_dmu_93_MTrfase"/>
</dbReference>
<evidence type="ECO:0000313" key="3">
    <source>
        <dbReference type="Proteomes" id="UP000242682"/>
    </source>
</evidence>
<proteinExistence type="predicted"/>